<dbReference type="EMBL" id="QFQS01000003">
    <property type="protein sequence ID" value="PZQ97063.1"/>
    <property type="molecule type" value="Genomic_DNA"/>
</dbReference>
<dbReference type="CDD" id="cd01392">
    <property type="entry name" value="HTH_LacI"/>
    <property type="match status" value="1"/>
</dbReference>
<dbReference type="GO" id="GO:0000976">
    <property type="term" value="F:transcription cis-regulatory region binding"/>
    <property type="evidence" value="ECO:0007669"/>
    <property type="project" value="TreeGrafter"/>
</dbReference>
<evidence type="ECO:0000259" key="4">
    <source>
        <dbReference type="PROSITE" id="PS50932"/>
    </source>
</evidence>
<keyword evidence="3" id="KW-0804">Transcription</keyword>
<evidence type="ECO:0000256" key="3">
    <source>
        <dbReference type="ARBA" id="ARBA00023163"/>
    </source>
</evidence>
<organism evidence="5 6">
    <name type="scientific">Cereibacter sphaeroides</name>
    <name type="common">Rhodobacter sphaeroides</name>
    <dbReference type="NCBI Taxonomy" id="1063"/>
    <lineage>
        <taxon>Bacteria</taxon>
        <taxon>Pseudomonadati</taxon>
        <taxon>Pseudomonadota</taxon>
        <taxon>Alphaproteobacteria</taxon>
        <taxon>Rhodobacterales</taxon>
        <taxon>Paracoccaceae</taxon>
        <taxon>Cereibacter</taxon>
    </lineage>
</organism>
<dbReference type="PANTHER" id="PTHR30146">
    <property type="entry name" value="LACI-RELATED TRANSCRIPTIONAL REPRESSOR"/>
    <property type="match status" value="1"/>
</dbReference>
<comment type="caution">
    <text evidence="5">The sequence shown here is derived from an EMBL/GenBank/DDBJ whole genome shotgun (WGS) entry which is preliminary data.</text>
</comment>
<evidence type="ECO:0000313" key="6">
    <source>
        <dbReference type="Proteomes" id="UP000248975"/>
    </source>
</evidence>
<dbReference type="Gene3D" id="3.40.50.2300">
    <property type="match status" value="2"/>
</dbReference>
<dbReference type="PANTHER" id="PTHR30146:SF109">
    <property type="entry name" value="HTH-TYPE TRANSCRIPTIONAL REGULATOR GALS"/>
    <property type="match status" value="1"/>
</dbReference>
<dbReference type="Pfam" id="PF13377">
    <property type="entry name" value="Peripla_BP_3"/>
    <property type="match status" value="1"/>
</dbReference>
<dbReference type="AlphaFoldDB" id="A0A2W5U1G4"/>
<sequence length="334" mass="35601">MGRPTIEDVARIAGVSIATVSRCLHKPEVVAEATRNRILTAVRDTGYALNTAAQSLRVRRSYNVLVVVPDIGNTFFSVILRGIQQVASEAGITMLIGDTGRSPEREEGYMRNLLNGRADGVLLLAEPQAPWLDLPIANSEGVLPVVAISEVLPGGEALSVGIDNVGAARDAVAYLLGLGHKRIAHLAGPETNILTAARRDGYRRALNEAGIRNDPALELAGDFGVASGAAAFERYRTLEPRPTAIFCANDESAMGFISAAHAAGLQVPRDISVVGFDDIHFAQAFLPPLTTVRQPRTEMGAEAMRMLLAIWAQGQPKSVVLPTQMILRDSVAPA</sequence>
<dbReference type="Proteomes" id="UP000248975">
    <property type="component" value="Unassembled WGS sequence"/>
</dbReference>
<dbReference type="SUPFAM" id="SSF47413">
    <property type="entry name" value="lambda repressor-like DNA-binding domains"/>
    <property type="match status" value="1"/>
</dbReference>
<proteinExistence type="predicted"/>
<protein>
    <submittedName>
        <fullName evidence="5">LacI family transcriptional regulator</fullName>
    </submittedName>
</protein>
<dbReference type="InterPro" id="IPR000843">
    <property type="entry name" value="HTH_LacI"/>
</dbReference>
<gene>
    <name evidence="5" type="ORF">DI533_16095</name>
</gene>
<dbReference type="InterPro" id="IPR010982">
    <property type="entry name" value="Lambda_DNA-bd_dom_sf"/>
</dbReference>
<evidence type="ECO:0000256" key="1">
    <source>
        <dbReference type="ARBA" id="ARBA00023015"/>
    </source>
</evidence>
<name>A0A2W5U1G4_CERSP</name>
<feature type="domain" description="HTH lacI-type" evidence="4">
    <location>
        <begin position="4"/>
        <end position="58"/>
    </location>
</feature>
<evidence type="ECO:0000256" key="2">
    <source>
        <dbReference type="ARBA" id="ARBA00023125"/>
    </source>
</evidence>
<dbReference type="PROSITE" id="PS50932">
    <property type="entry name" value="HTH_LACI_2"/>
    <property type="match status" value="1"/>
</dbReference>
<dbReference type="SMART" id="SM00354">
    <property type="entry name" value="HTH_LACI"/>
    <property type="match status" value="1"/>
</dbReference>
<dbReference type="Pfam" id="PF00356">
    <property type="entry name" value="LacI"/>
    <property type="match status" value="1"/>
</dbReference>
<dbReference type="InterPro" id="IPR046335">
    <property type="entry name" value="LacI/GalR-like_sensor"/>
</dbReference>
<keyword evidence="1" id="KW-0805">Transcription regulation</keyword>
<dbReference type="GO" id="GO:0003700">
    <property type="term" value="F:DNA-binding transcription factor activity"/>
    <property type="evidence" value="ECO:0007669"/>
    <property type="project" value="TreeGrafter"/>
</dbReference>
<dbReference type="InterPro" id="IPR028082">
    <property type="entry name" value="Peripla_BP_I"/>
</dbReference>
<dbReference type="Gene3D" id="1.10.260.40">
    <property type="entry name" value="lambda repressor-like DNA-binding domains"/>
    <property type="match status" value="1"/>
</dbReference>
<dbReference type="CDD" id="cd06284">
    <property type="entry name" value="PBP1_LacI-like"/>
    <property type="match status" value="1"/>
</dbReference>
<evidence type="ECO:0000313" key="5">
    <source>
        <dbReference type="EMBL" id="PZQ97063.1"/>
    </source>
</evidence>
<reference evidence="5 6" key="1">
    <citation type="submission" date="2017-08" db="EMBL/GenBank/DDBJ databases">
        <title>Infants hospitalized years apart are colonized by the same room-sourced microbial strains.</title>
        <authorList>
            <person name="Brooks B."/>
            <person name="Olm M.R."/>
            <person name="Firek B.A."/>
            <person name="Baker R."/>
            <person name="Thomas B.C."/>
            <person name="Morowitz M.J."/>
            <person name="Banfield J.F."/>
        </authorList>
    </citation>
    <scope>NUCLEOTIDE SEQUENCE [LARGE SCALE GENOMIC DNA]</scope>
    <source>
        <strain evidence="5">S2_003_000_R2_11</strain>
    </source>
</reference>
<dbReference type="SUPFAM" id="SSF53822">
    <property type="entry name" value="Periplasmic binding protein-like I"/>
    <property type="match status" value="1"/>
</dbReference>
<keyword evidence="2" id="KW-0238">DNA-binding</keyword>
<accession>A0A2W5U1G4</accession>